<reference evidence="1 2" key="1">
    <citation type="submission" date="2019-09" db="EMBL/GenBank/DDBJ databases">
        <title>Non-baumannii Acinetobacter spp. carrying blaNDM-1 isolated in China.</title>
        <authorList>
            <person name="Cui C."/>
            <person name="Chen C."/>
            <person name="Sun J."/>
            <person name="Liu Y."/>
        </authorList>
    </citation>
    <scope>NUCLEOTIDE SEQUENCE [LARGE SCALE GENOMIC DNA]</scope>
    <source>
        <strain evidence="1 2">B18</strain>
        <plasmid evidence="2">pb18-4</plasmid>
    </source>
</reference>
<evidence type="ECO:0000313" key="1">
    <source>
        <dbReference type="EMBL" id="QIC72144.1"/>
    </source>
</evidence>
<dbReference type="Proteomes" id="UP000503440">
    <property type="component" value="Plasmid pB18-4"/>
</dbReference>
<dbReference type="RefSeq" id="WP_163146703.1">
    <property type="nucleotide sequence ID" value="NZ_CP044459.1"/>
</dbReference>
<dbReference type="Gene3D" id="3.40.50.300">
    <property type="entry name" value="P-loop containing nucleotide triphosphate hydrolases"/>
    <property type="match status" value="1"/>
</dbReference>
<sequence>MRGYDLPSMRDAQNLLMCGSALRAQHETYVDQFLQIVTHKSFSAQAELLNVVDALRVIKQAVTPNSTPVTWEPEIPLASSRLALRWKGPGPEDDLSAVIYRTIPDQIMTHGIVSGEKRSASYPVGSVITDDIVYAPLMIDIPPSSRVTFQNLFDALNSAVTMDEDGEPKVIPYSLSYNITADGMAGTALRAQLASILTFASSSNANLNAAAKALREYEKEGGIIVKFQMGIMTWAKNTEEGLAVLINRRQKLSRIVQAWGSARVMEQGGDPLLSWRSNIPGLSHKHHAPPCPARMFDAFYLLPWTRQASPFDMGTVFHRTIDGKLICLEKFSGKQNTWITIYSGKPGSGKSVAMNNDIIEACMMPGLKRLPIISIIDVGVSSRGPIDLLRDHLPENQRHLAVYARMKNNEAFAINPLECSVGFCEPPANEMAQMVSFVTSLITPVEAHGEPEEGMTSYVDQIIRIAFRQKLDGTTTGNPHYYQAYRNQELDKLLVKYSLADPTDKGTTKPTYYALRDEAHRLSEMYEGGERLELQRARDLCHRYAMPVLADLTAAAQHPDIKANYDTTRTKRGEAFAAYFQRNITEAVTMYPVFSQHTRFDLSYARVVSIDLQDVIGSSGNTKQTSLFFQIARIYSKKKVAFSSEDLPLIPENYRSYYDRLIKELAEDRKIIAMDELHNAAKDKTLFAELERDGREARKWGTELCLASQMLDDFGMLINIATRFVIADSGTAETRQWMREKISLKPEEERALSMFVGLGPGGLTYLSRIVCKTETFTSLLTLTIGPQRLWSLTTDADDRLMRETMYQVCNNDRPLALRLLAKAYPGGAKKAITAERQRLKTESTMGSEKFDENKASASITTLMANRIMDGYIREERERLERMNREAKRPDELLTPREIADAKLEEIKERRSRLINSGKGSGLVK</sequence>
<organism evidence="1 2">
    <name type="scientific">Acinetobacter indicus</name>
    <dbReference type="NCBI Taxonomy" id="756892"/>
    <lineage>
        <taxon>Bacteria</taxon>
        <taxon>Pseudomonadati</taxon>
        <taxon>Pseudomonadota</taxon>
        <taxon>Gammaproteobacteria</taxon>
        <taxon>Moraxellales</taxon>
        <taxon>Moraxellaceae</taxon>
        <taxon>Acinetobacter</taxon>
    </lineage>
</organism>
<gene>
    <name evidence="1" type="ORF">FSC09_17445</name>
</gene>
<keyword evidence="1" id="KW-0614">Plasmid</keyword>
<keyword evidence="1" id="KW-0067">ATP-binding</keyword>
<dbReference type="AlphaFoldDB" id="A0A6C0Y7B2"/>
<protein>
    <submittedName>
        <fullName evidence="1">ATP-binding protein</fullName>
    </submittedName>
</protein>
<name>A0A6C0Y7B2_9GAMM</name>
<dbReference type="InterPro" id="IPR027417">
    <property type="entry name" value="P-loop_NTPase"/>
</dbReference>
<evidence type="ECO:0000313" key="2">
    <source>
        <dbReference type="Proteomes" id="UP000503440"/>
    </source>
</evidence>
<keyword evidence="1" id="KW-0547">Nucleotide-binding</keyword>
<dbReference type="EMBL" id="CP044459">
    <property type="protein sequence ID" value="QIC72144.1"/>
    <property type="molecule type" value="Genomic_DNA"/>
</dbReference>
<dbReference type="SUPFAM" id="SSF52540">
    <property type="entry name" value="P-loop containing nucleoside triphosphate hydrolases"/>
    <property type="match status" value="1"/>
</dbReference>
<geneLocation type="plasmid" evidence="2">
    <name>pb18-4</name>
</geneLocation>
<proteinExistence type="predicted"/>
<dbReference type="GO" id="GO:0005524">
    <property type="term" value="F:ATP binding"/>
    <property type="evidence" value="ECO:0007669"/>
    <property type="project" value="UniProtKB-KW"/>
</dbReference>
<accession>A0A6C0Y7B2</accession>